<evidence type="ECO:0000256" key="3">
    <source>
        <dbReference type="ARBA" id="ARBA00022737"/>
    </source>
</evidence>
<dbReference type="SMART" id="SM00025">
    <property type="entry name" value="Pumilio"/>
    <property type="match status" value="11"/>
</dbReference>
<keyword evidence="5" id="KW-0694">RNA-binding</keyword>
<comment type="subcellular location">
    <subcellularLocation>
        <location evidence="1">Cytoplasm</location>
    </subcellularLocation>
</comment>
<evidence type="ECO:0000259" key="8">
    <source>
        <dbReference type="PROSITE" id="PS50303"/>
    </source>
</evidence>
<dbReference type="Proteomes" id="UP000823674">
    <property type="component" value="Chromosome A10"/>
</dbReference>
<evidence type="ECO:0000256" key="4">
    <source>
        <dbReference type="ARBA" id="ARBA00022845"/>
    </source>
</evidence>
<gene>
    <name evidence="9" type="primary">A10p023000.1_BraROA</name>
    <name evidence="9" type="ORF">IGI04_040937</name>
</gene>
<feature type="region of interest" description="Disordered" evidence="7">
    <location>
        <begin position="744"/>
        <end position="802"/>
    </location>
</feature>
<evidence type="ECO:0000256" key="1">
    <source>
        <dbReference type="ARBA" id="ARBA00004496"/>
    </source>
</evidence>
<feature type="repeat" description="Pumilio" evidence="6">
    <location>
        <begin position="1211"/>
        <end position="1247"/>
    </location>
</feature>
<name>A0ABQ7KTD8_BRACM</name>
<feature type="compositionally biased region" description="Pro residues" evidence="7">
    <location>
        <begin position="384"/>
        <end position="398"/>
    </location>
</feature>
<sequence length="1348" mass="148542">MANGDDSFSMSIKQENPTVPPPPPPTTTTPPPRETDLADEKNQSLLNSLRSTSLTPQETETCLRSLTNVMTSSEDSDDALFQEVISKLSGSELQRMAALLTSKSDDRYFLEMARNKNGSIRLQKLLGKSDDADIFFVAAILRNFFHVMTDEHAPYVAIQGMRVFSREKKRAMRNKILTYAVPLGCDQYGSIALNAIIRDVSFLYCSVALFDVVASNARFLSYSRYGNIVVQHVLKHCSLHSTRNIGVSLRGHYVELSFTEGGRYIVEKILGRDETGVLVMTELLECGSDELVRLATSEYGHFVVETALKVTRGVLFRGLVNKLKPFLPLLRTSPQSTTIAQILDIQMASDDDSFSTYVDMLRAFHTRRFAAARESIEQENRAVPPTPPLETPTASPPPRETDLADERNQSLLNSLRSAALTHEETETCLRSLTNVMTSSEEEDDALFQEVISNLDGSKLQRMASLLTSNNDHHFLEIARNKNGSIRLHKLLGQSDDADTFFVASLLRHFLHVMTDRHAAYLATQGMRVFSHEKKMAMRDQILQHAIHLARDQYGCNALNAIISGVVFDYCRNDLHDVVAFNAPLLSSDAYGNHVVRHVLKQNNLRRTYDIAVRLRGHYIELSFTRYGSRVVEKLLEREETRPLVVAELLECGRDKLGRLATSVYGNFVVETSLKVTPEDLFRALVNKLKPFLPQLRRSTYGTNIAKILESIHETASLHLSSSNPPVLLVFSPIGWRRRHLSPWKAHMAKKKKTQPSSSGGNPTGSTDSSASSHSVATKSAGLAPSSPPPSKTNELPVDSISPANTHTVDLQIQSGSDVSSTPMDLVNPNSTIAATTTEVPAQEALNQIADESSLPLPLPIGIPSGDNANLEQEKVTEAAKFWKEKEAPSTSKQGQQRQVFTALQSNKFNASSSGSAPRSLPVPQLGSSQGRSSASLAPLKEGSLCVDLSNVFLGSPRGSPRGASHLSDYGFSSGSELPSEEDDNPNDEGDKFINVVSRRIQKQSFNNYLELTNTMANNDSFSMSIKQENTTVPPPAPPRETPTGTPPPREANLADDKNQSLLNLLRSTSLTPQETETCLGSLANVMTSSEDSGDALFQEVISKLSGIELQRMAALLTSKADDRYFLEMARNKTFFVAAILRNFFHVMTDQHASHVATQGMRVFGIKKKFAMRDQIISHAALLACDQYGSIALNAIIRDVAFLYCSTGLFDAVASNALLLSNDAYGNIVVQQVLKHCSLHSTYNIGVSLRGHYVELSFTEGGRYIVEKILGRDETGVLVMTELLECGSDELVRLATSEYGHFVVETALKVTRGFLFRGLVNKLKPFLPLLCTSPQSTTIAQILESFVTN</sequence>
<keyword evidence="10" id="KW-1185">Reference proteome</keyword>
<evidence type="ECO:0000256" key="5">
    <source>
        <dbReference type="ARBA" id="ARBA00022884"/>
    </source>
</evidence>
<dbReference type="InterPro" id="IPR001313">
    <property type="entry name" value="Pumilio_RNA-bd_rpt"/>
</dbReference>
<dbReference type="PANTHER" id="PTHR12537">
    <property type="entry name" value="RNA BINDING PROTEIN PUMILIO-RELATED"/>
    <property type="match status" value="1"/>
</dbReference>
<dbReference type="Gene3D" id="1.25.10.10">
    <property type="entry name" value="Leucine-rich Repeat Variant"/>
    <property type="match status" value="3"/>
</dbReference>
<dbReference type="InterPro" id="IPR033133">
    <property type="entry name" value="PUM-HD"/>
</dbReference>
<feature type="domain" description="PUM-HD" evidence="8">
    <location>
        <begin position="372"/>
        <end position="712"/>
    </location>
</feature>
<feature type="compositionally biased region" description="Acidic residues" evidence="7">
    <location>
        <begin position="978"/>
        <end position="987"/>
    </location>
</feature>
<feature type="repeat" description="Pumilio" evidence="6">
    <location>
        <begin position="1281"/>
        <end position="1320"/>
    </location>
</feature>
<dbReference type="Pfam" id="PF00806">
    <property type="entry name" value="PUF"/>
    <property type="match status" value="5"/>
</dbReference>
<evidence type="ECO:0000256" key="2">
    <source>
        <dbReference type="ARBA" id="ARBA00022490"/>
    </source>
</evidence>
<dbReference type="PANTHER" id="PTHR12537:SF171">
    <property type="entry name" value="GENOME ASSEMBLY, CHROMOSOME: A10"/>
    <property type="match status" value="1"/>
</dbReference>
<protein>
    <recommendedName>
        <fullName evidence="8">PUM-HD domain-containing protein</fullName>
    </recommendedName>
</protein>
<feature type="domain" description="PUM-HD" evidence="8">
    <location>
        <begin position="992"/>
        <end position="1346"/>
    </location>
</feature>
<dbReference type="PROSITE" id="PS50303">
    <property type="entry name" value="PUM_HD"/>
    <property type="match status" value="3"/>
</dbReference>
<keyword evidence="3" id="KW-0677">Repeat</keyword>
<dbReference type="EMBL" id="JADBGQ010000010">
    <property type="protein sequence ID" value="KAG5376341.1"/>
    <property type="molecule type" value="Genomic_DNA"/>
</dbReference>
<evidence type="ECO:0000256" key="7">
    <source>
        <dbReference type="SAM" id="MobiDB-lite"/>
    </source>
</evidence>
<feature type="compositionally biased region" description="Low complexity" evidence="7">
    <location>
        <begin position="755"/>
        <end position="780"/>
    </location>
</feature>
<feature type="region of interest" description="Disordered" evidence="7">
    <location>
        <begin position="375"/>
        <end position="403"/>
    </location>
</feature>
<evidence type="ECO:0000256" key="6">
    <source>
        <dbReference type="PROSITE-ProRule" id="PRU00317"/>
    </source>
</evidence>
<feature type="region of interest" description="Disordered" evidence="7">
    <location>
        <begin position="1"/>
        <end position="41"/>
    </location>
</feature>
<feature type="region of interest" description="Disordered" evidence="7">
    <location>
        <begin position="908"/>
        <end position="934"/>
    </location>
</feature>
<dbReference type="InterPro" id="IPR016024">
    <property type="entry name" value="ARM-type_fold"/>
</dbReference>
<feature type="repeat" description="Pumilio" evidence="6">
    <location>
        <begin position="613"/>
        <end position="650"/>
    </location>
</feature>
<accession>A0ABQ7KTD8</accession>
<feature type="compositionally biased region" description="Polar residues" evidence="7">
    <location>
        <begin position="1"/>
        <end position="16"/>
    </location>
</feature>
<dbReference type="InterPro" id="IPR011989">
    <property type="entry name" value="ARM-like"/>
</dbReference>
<feature type="compositionally biased region" description="Polar residues" evidence="7">
    <location>
        <begin position="925"/>
        <end position="934"/>
    </location>
</feature>
<feature type="region of interest" description="Disordered" evidence="7">
    <location>
        <begin position="1026"/>
        <end position="1054"/>
    </location>
</feature>
<evidence type="ECO:0000313" key="9">
    <source>
        <dbReference type="EMBL" id="KAG5376341.1"/>
    </source>
</evidence>
<keyword evidence="4" id="KW-0810">Translation regulation</keyword>
<reference evidence="9 10" key="1">
    <citation type="submission" date="2021-03" db="EMBL/GenBank/DDBJ databases">
        <authorList>
            <person name="King G.J."/>
            <person name="Bancroft I."/>
            <person name="Baten A."/>
            <person name="Bloomfield J."/>
            <person name="Borpatragohain P."/>
            <person name="He Z."/>
            <person name="Irish N."/>
            <person name="Irwin J."/>
            <person name="Liu K."/>
            <person name="Mauleon R.P."/>
            <person name="Moore J."/>
            <person name="Morris R."/>
            <person name="Ostergaard L."/>
            <person name="Wang B."/>
            <person name="Wells R."/>
        </authorList>
    </citation>
    <scope>NUCLEOTIDE SEQUENCE [LARGE SCALE GENOMIC DNA]</scope>
    <source>
        <strain evidence="9">R-o-18</strain>
        <tissue evidence="9">Leaf</tissue>
    </source>
</reference>
<feature type="region of interest" description="Disordered" evidence="7">
    <location>
        <begin position="958"/>
        <end position="990"/>
    </location>
</feature>
<feature type="repeat" description="Pumilio" evidence="6">
    <location>
        <begin position="282"/>
        <end position="321"/>
    </location>
</feature>
<organism evidence="9 10">
    <name type="scientific">Brassica rapa subsp. trilocularis</name>
    <dbReference type="NCBI Taxonomy" id="1813537"/>
    <lineage>
        <taxon>Eukaryota</taxon>
        <taxon>Viridiplantae</taxon>
        <taxon>Streptophyta</taxon>
        <taxon>Embryophyta</taxon>
        <taxon>Tracheophyta</taxon>
        <taxon>Spermatophyta</taxon>
        <taxon>Magnoliopsida</taxon>
        <taxon>eudicotyledons</taxon>
        <taxon>Gunneridae</taxon>
        <taxon>Pentapetalae</taxon>
        <taxon>rosids</taxon>
        <taxon>malvids</taxon>
        <taxon>Brassicales</taxon>
        <taxon>Brassicaceae</taxon>
        <taxon>Brassiceae</taxon>
        <taxon>Brassica</taxon>
    </lineage>
</organism>
<feature type="compositionally biased region" description="Pro residues" evidence="7">
    <location>
        <begin position="1032"/>
        <end position="1049"/>
    </location>
</feature>
<comment type="caution">
    <text evidence="9">The sequence shown here is derived from an EMBL/GenBank/DDBJ whole genome shotgun (WGS) entry which is preliminary data.</text>
</comment>
<evidence type="ECO:0000313" key="10">
    <source>
        <dbReference type="Proteomes" id="UP000823674"/>
    </source>
</evidence>
<dbReference type="SUPFAM" id="SSF48371">
    <property type="entry name" value="ARM repeat"/>
    <property type="match status" value="3"/>
</dbReference>
<dbReference type="PROSITE" id="PS50302">
    <property type="entry name" value="PUM"/>
    <property type="match status" value="4"/>
</dbReference>
<feature type="compositionally biased region" description="Pro residues" evidence="7">
    <location>
        <begin position="18"/>
        <end position="32"/>
    </location>
</feature>
<keyword evidence="2" id="KW-0963">Cytoplasm</keyword>
<proteinExistence type="predicted"/>
<feature type="compositionally biased region" description="Basic residues" evidence="7">
    <location>
        <begin position="744"/>
        <end position="753"/>
    </location>
</feature>
<feature type="domain" description="PUM-HD" evidence="8">
    <location>
        <begin position="4"/>
        <end position="347"/>
    </location>
</feature>